<keyword evidence="1" id="KW-0472">Membrane</keyword>
<feature type="transmembrane region" description="Helical" evidence="1">
    <location>
        <begin position="102"/>
        <end position="123"/>
    </location>
</feature>
<keyword evidence="1" id="KW-0812">Transmembrane</keyword>
<name>A0ABM9ENU2_9BACI</name>
<reference evidence="2" key="1">
    <citation type="submission" date="2022-04" db="EMBL/GenBank/DDBJ databases">
        <authorList>
            <person name="Criscuolo A."/>
        </authorList>
    </citation>
    <scope>NUCLEOTIDE SEQUENCE</scope>
    <source>
        <strain evidence="2">CIP111895</strain>
    </source>
</reference>
<evidence type="ECO:0000313" key="3">
    <source>
        <dbReference type="Proteomes" id="UP000838308"/>
    </source>
</evidence>
<accession>A0ABM9ENU2</accession>
<feature type="transmembrane region" description="Helical" evidence="1">
    <location>
        <begin position="71"/>
        <end position="90"/>
    </location>
</feature>
<dbReference type="EMBL" id="CALBWS010000006">
    <property type="protein sequence ID" value="CAH2714263.1"/>
    <property type="molecule type" value="Genomic_DNA"/>
</dbReference>
<keyword evidence="3" id="KW-1185">Reference proteome</keyword>
<feature type="transmembrane region" description="Helical" evidence="1">
    <location>
        <begin position="39"/>
        <end position="59"/>
    </location>
</feature>
<comment type="caution">
    <text evidence="2">The sequence shown here is derived from an EMBL/GenBank/DDBJ whole genome shotgun (WGS) entry which is preliminary data.</text>
</comment>
<evidence type="ECO:0000256" key="1">
    <source>
        <dbReference type="SAM" id="Phobius"/>
    </source>
</evidence>
<organism evidence="2 3">
    <name type="scientific">Neobacillus rhizosphaerae</name>
    <dbReference type="NCBI Taxonomy" id="2880965"/>
    <lineage>
        <taxon>Bacteria</taxon>
        <taxon>Bacillati</taxon>
        <taxon>Bacillota</taxon>
        <taxon>Bacilli</taxon>
        <taxon>Bacillales</taxon>
        <taxon>Bacillaceae</taxon>
        <taxon>Neobacillus</taxon>
    </lineage>
</organism>
<dbReference type="Proteomes" id="UP000838308">
    <property type="component" value="Unassembled WGS sequence"/>
</dbReference>
<feature type="transmembrane region" description="Helical" evidence="1">
    <location>
        <begin position="7"/>
        <end position="27"/>
    </location>
</feature>
<keyword evidence="1" id="KW-1133">Transmembrane helix</keyword>
<gene>
    <name evidence="2" type="ORF">BACCIP111895_01424</name>
</gene>
<protein>
    <recommendedName>
        <fullName evidence="4">TonB-dependent receptor</fullName>
    </recommendedName>
</protein>
<evidence type="ECO:0008006" key="4">
    <source>
        <dbReference type="Google" id="ProtNLM"/>
    </source>
</evidence>
<sequence length="136" mass="14882">MTKYSNLLLKVSAVFGLIGAVLGGHMAGSGSYAFRPIHAHILVVGWLSLFSWAVYYRVFQPKNRILAMLHVYSAIIGSIGLTGGMALYNFRPGFLPAAVETAFYIGGGAILLLSFVFFCLLTFTQSNKQEPRNTEK</sequence>
<evidence type="ECO:0000313" key="2">
    <source>
        <dbReference type="EMBL" id="CAH2714263.1"/>
    </source>
</evidence>
<proteinExistence type="predicted"/>
<dbReference type="RefSeq" id="WP_248734593.1">
    <property type="nucleotide sequence ID" value="NZ_CALBWS010000006.1"/>
</dbReference>